<dbReference type="PANTHER" id="PTHR48104:SF30">
    <property type="entry name" value="METACASPASE-1"/>
    <property type="match status" value="1"/>
</dbReference>
<protein>
    <submittedName>
        <fullName evidence="3">Caspase family protein</fullName>
    </submittedName>
</protein>
<dbReference type="GO" id="GO:0005737">
    <property type="term" value="C:cytoplasm"/>
    <property type="evidence" value="ECO:0007669"/>
    <property type="project" value="TreeGrafter"/>
</dbReference>
<dbReference type="PANTHER" id="PTHR48104">
    <property type="entry name" value="METACASPASE-4"/>
    <property type="match status" value="1"/>
</dbReference>
<dbReference type="AlphaFoldDB" id="A0A5B8UDP7"/>
<reference evidence="3 4" key="1">
    <citation type="journal article" date="2015" name="Int. J. Syst. Evol. Microbiol.">
        <title>Flavisolibacter ginsenosidimutans sp. nov., with ginsenoside-converting activity isolated from soil used for cultivating ginseng.</title>
        <authorList>
            <person name="Zhao Y."/>
            <person name="Liu Q."/>
            <person name="Kang M.S."/>
            <person name="Jin F."/>
            <person name="Yu H."/>
            <person name="Im W.T."/>
        </authorList>
    </citation>
    <scope>NUCLEOTIDE SEQUENCE [LARGE SCALE GENOMIC DNA]</scope>
    <source>
        <strain evidence="3 4">Gsoil 636</strain>
    </source>
</reference>
<feature type="signal peptide" evidence="1">
    <location>
        <begin position="1"/>
        <end position="21"/>
    </location>
</feature>
<keyword evidence="4" id="KW-1185">Reference proteome</keyword>
<dbReference type="Gene3D" id="3.40.50.1460">
    <property type="match status" value="2"/>
</dbReference>
<name>A0A5B8UDP7_9BACT</name>
<dbReference type="RefSeq" id="WP_146782198.1">
    <property type="nucleotide sequence ID" value="NZ_BAABIO010000006.1"/>
</dbReference>
<accession>A0A5B8UDP7</accession>
<dbReference type="GO" id="GO:0006508">
    <property type="term" value="P:proteolysis"/>
    <property type="evidence" value="ECO:0007669"/>
    <property type="project" value="InterPro"/>
</dbReference>
<dbReference type="SUPFAM" id="SSF52129">
    <property type="entry name" value="Caspase-like"/>
    <property type="match status" value="1"/>
</dbReference>
<feature type="domain" description="Peptidase C14 caspase" evidence="2">
    <location>
        <begin position="25"/>
        <end position="384"/>
    </location>
</feature>
<evidence type="ECO:0000313" key="3">
    <source>
        <dbReference type="EMBL" id="QEC54797.1"/>
    </source>
</evidence>
<dbReference type="Proteomes" id="UP000321204">
    <property type="component" value="Chromosome"/>
</dbReference>
<dbReference type="GO" id="GO:0004197">
    <property type="term" value="F:cysteine-type endopeptidase activity"/>
    <property type="evidence" value="ECO:0007669"/>
    <property type="project" value="InterPro"/>
</dbReference>
<evidence type="ECO:0000259" key="2">
    <source>
        <dbReference type="Pfam" id="PF00656"/>
    </source>
</evidence>
<keyword evidence="1" id="KW-0732">Signal</keyword>
<evidence type="ECO:0000313" key="4">
    <source>
        <dbReference type="Proteomes" id="UP000321204"/>
    </source>
</evidence>
<dbReference type="InterPro" id="IPR050452">
    <property type="entry name" value="Metacaspase"/>
</dbReference>
<gene>
    <name evidence="3" type="ORF">FSB75_02400</name>
</gene>
<organism evidence="3 4">
    <name type="scientific">Flavisolibacter ginsenosidimutans</name>
    <dbReference type="NCBI Taxonomy" id="661481"/>
    <lineage>
        <taxon>Bacteria</taxon>
        <taxon>Pseudomonadati</taxon>
        <taxon>Bacteroidota</taxon>
        <taxon>Chitinophagia</taxon>
        <taxon>Chitinophagales</taxon>
        <taxon>Chitinophagaceae</taxon>
        <taxon>Flavisolibacter</taxon>
    </lineage>
</organism>
<evidence type="ECO:0000256" key="1">
    <source>
        <dbReference type="SAM" id="SignalP"/>
    </source>
</evidence>
<dbReference type="InterPro" id="IPR011600">
    <property type="entry name" value="Pept_C14_caspase"/>
</dbReference>
<proteinExistence type="predicted"/>
<dbReference type="Pfam" id="PF00656">
    <property type="entry name" value="Peptidase_C14"/>
    <property type="match status" value="1"/>
</dbReference>
<feature type="chain" id="PRO_5022668842" evidence="1">
    <location>
        <begin position="22"/>
        <end position="663"/>
    </location>
</feature>
<dbReference type="OrthoDB" id="9812126at2"/>
<dbReference type="EMBL" id="CP042433">
    <property type="protein sequence ID" value="QEC54797.1"/>
    <property type="molecule type" value="Genomic_DNA"/>
</dbReference>
<sequence length="663" mass="73856">MHKALKLIVAVCCLCQTFVHAQNQYAVLVGINDYYQAPGVKHEHSLHGCVNDANSIRELLLNRFGFKRSNIDSLYDSSATKANLLKAFHRSLAKCREGDAFVFYYSGHGAWMTNPYQTDSVKRRMSQGMVMSNLYAPNLECLFTDEDIKTVFNLFVDKKVKVTAIFDCCFSGLLPAGWTSDYWMAFPPPPEEKSMSLGNITYRTEKKKPVGCRVDSLGRTLDTLDTDGDGVPDCRDWEIASLPNVPVDSLGVMMQTISAEDYIKRTSNDPRFTKLSSDSSGFALAVNNDRAFNLSDALTVTYRPLAKRPFERANSGFLSLSAASDIELAAEITDEAGLRHGAFTKALLSLYKNNSSALPVADLLSKITDLMQKQGYAQHPTYHYERSRLTGNLVGVEQTKLSNTVTAKCVSVKNGIVTLDKGLYAGIAKGNLLKNTSVGNVTLQVTDATANTATAFDKNSRTRAGAVFQLVSRNSVSAPLVKLYIPQVSLSQPAFKTFLHKIIIPLSLRKDYADYHYSHLSAAGDVIVLTGTKTYKKYSNPTQVDDASKPYTIVLLPLPSYLTRPLKKMIAKNQSIQLVNRVDQADYVLFLNYVKEREGQPAGFVFYYHPPIEEHSWAVFSRDHLEVKPPEVFAKSLQALTQKLYELSTETVRYKSTNWINEN</sequence>
<dbReference type="KEGG" id="fgg:FSB75_02400"/>
<dbReference type="InterPro" id="IPR029030">
    <property type="entry name" value="Caspase-like_dom_sf"/>
</dbReference>